<evidence type="ECO:0000313" key="2">
    <source>
        <dbReference type="Proteomes" id="UP000887013"/>
    </source>
</evidence>
<comment type="caution">
    <text evidence="1">The sequence shown here is derived from an EMBL/GenBank/DDBJ whole genome shotgun (WGS) entry which is preliminary data.</text>
</comment>
<keyword evidence="2" id="KW-1185">Reference proteome</keyword>
<proteinExistence type="predicted"/>
<accession>A0A8X6QYR1</accession>
<protein>
    <submittedName>
        <fullName evidence="1">Uncharacterized protein</fullName>
    </submittedName>
</protein>
<dbReference type="Proteomes" id="UP000887013">
    <property type="component" value="Unassembled WGS sequence"/>
</dbReference>
<organism evidence="1 2">
    <name type="scientific">Nephila pilipes</name>
    <name type="common">Giant wood spider</name>
    <name type="synonym">Nephila maculata</name>
    <dbReference type="NCBI Taxonomy" id="299642"/>
    <lineage>
        <taxon>Eukaryota</taxon>
        <taxon>Metazoa</taxon>
        <taxon>Ecdysozoa</taxon>
        <taxon>Arthropoda</taxon>
        <taxon>Chelicerata</taxon>
        <taxon>Arachnida</taxon>
        <taxon>Araneae</taxon>
        <taxon>Araneomorphae</taxon>
        <taxon>Entelegynae</taxon>
        <taxon>Araneoidea</taxon>
        <taxon>Nephilidae</taxon>
        <taxon>Nephila</taxon>
    </lineage>
</organism>
<gene>
    <name evidence="1" type="ORF">NPIL_295761</name>
</gene>
<evidence type="ECO:0000313" key="1">
    <source>
        <dbReference type="EMBL" id="GFU58108.1"/>
    </source>
</evidence>
<sequence length="81" mass="8975">MLKTQDESCSILVSPLQAFSHALTVRVPTADSNVLALAATRRTILEIPMDNVLNTTNYNLEVEKCQTSERLMDIAHDISLC</sequence>
<dbReference type="AlphaFoldDB" id="A0A8X6QYR1"/>
<reference evidence="1" key="1">
    <citation type="submission" date="2020-08" db="EMBL/GenBank/DDBJ databases">
        <title>Multicomponent nature underlies the extraordinary mechanical properties of spider dragline silk.</title>
        <authorList>
            <person name="Kono N."/>
            <person name="Nakamura H."/>
            <person name="Mori M."/>
            <person name="Yoshida Y."/>
            <person name="Ohtoshi R."/>
            <person name="Malay A.D."/>
            <person name="Moran D.A.P."/>
            <person name="Tomita M."/>
            <person name="Numata K."/>
            <person name="Arakawa K."/>
        </authorList>
    </citation>
    <scope>NUCLEOTIDE SEQUENCE</scope>
</reference>
<dbReference type="EMBL" id="BMAW01040021">
    <property type="protein sequence ID" value="GFU58108.1"/>
    <property type="molecule type" value="Genomic_DNA"/>
</dbReference>
<name>A0A8X6QYR1_NEPPI</name>